<comment type="caution">
    <text evidence="8">The sequence shown here is derived from an EMBL/GenBank/DDBJ whole genome shotgun (WGS) entry which is preliminary data.</text>
</comment>
<dbReference type="EMBL" id="JARZFX010000004">
    <property type="protein sequence ID" value="MEC5423895.1"/>
    <property type="molecule type" value="Genomic_DNA"/>
</dbReference>
<gene>
    <name evidence="8" type="ORF">QGM71_10375</name>
</gene>
<protein>
    <submittedName>
        <fullName evidence="8">CoA pyrophosphatase</fullName>
        <ecNumber evidence="8">3.6.1.55</ecNumber>
    </submittedName>
</protein>
<evidence type="ECO:0000256" key="2">
    <source>
        <dbReference type="ARBA" id="ARBA00001946"/>
    </source>
</evidence>
<dbReference type="PANTHER" id="PTHR12992">
    <property type="entry name" value="NUDIX HYDROLASE"/>
    <property type="match status" value="1"/>
</dbReference>
<evidence type="ECO:0000256" key="3">
    <source>
        <dbReference type="ARBA" id="ARBA00022723"/>
    </source>
</evidence>
<evidence type="ECO:0000313" key="9">
    <source>
        <dbReference type="Proteomes" id="UP001335737"/>
    </source>
</evidence>
<name>A0ABU6KFD6_9BACI</name>
<comment type="cofactor">
    <cofactor evidence="2">
        <name>Mg(2+)</name>
        <dbReference type="ChEBI" id="CHEBI:18420"/>
    </cofactor>
</comment>
<dbReference type="CDD" id="cd03426">
    <property type="entry name" value="NUDIX_CoAse_Nudt7"/>
    <property type="match status" value="1"/>
</dbReference>
<evidence type="ECO:0000259" key="7">
    <source>
        <dbReference type="PROSITE" id="PS51462"/>
    </source>
</evidence>
<evidence type="ECO:0000256" key="1">
    <source>
        <dbReference type="ARBA" id="ARBA00001936"/>
    </source>
</evidence>
<proteinExistence type="predicted"/>
<dbReference type="PANTHER" id="PTHR12992:SF11">
    <property type="entry name" value="MITOCHONDRIAL COENZYME A DIPHOSPHATASE NUDT8"/>
    <property type="match status" value="1"/>
</dbReference>
<sequence length="204" mass="23368">MDEKIILQKVKSHRPSILGSEDFTKYAILIPIIQKDEELHILFEVRSEEMRRQPGEICFPGGKIDAQDKTGQDAALRETKEELGIGDEDISGVFPLDYMVSPFGMIIYAYAGFIHSGASIKPNPSEVGDTFTVPLKHFMETEPQVYSVNFHVQPEEDFPFNLIVGGEDYNWQTRQLDEYFYIYEDKVIWGLTAKILSHFINVVK</sequence>
<keyword evidence="3" id="KW-0479">Metal-binding</keyword>
<keyword evidence="5" id="KW-0460">Magnesium</keyword>
<organism evidence="8 9">
    <name type="scientific">Virgibacillus tibetensis</name>
    <dbReference type="NCBI Taxonomy" id="3042313"/>
    <lineage>
        <taxon>Bacteria</taxon>
        <taxon>Bacillati</taxon>
        <taxon>Bacillota</taxon>
        <taxon>Bacilli</taxon>
        <taxon>Bacillales</taxon>
        <taxon>Bacillaceae</taxon>
        <taxon>Virgibacillus</taxon>
    </lineage>
</organism>
<feature type="domain" description="Nudix hydrolase" evidence="7">
    <location>
        <begin position="23"/>
        <end position="156"/>
    </location>
</feature>
<dbReference type="PROSITE" id="PS51462">
    <property type="entry name" value="NUDIX"/>
    <property type="match status" value="1"/>
</dbReference>
<reference evidence="8 9" key="1">
    <citation type="journal article" date="2024" name="Int. J. Syst. Evol. Microbiol.">
        <title>Virgibacillus tibetensis sp. nov., isolated from salt lake on the Tibetan Plateau of China.</title>
        <authorList>
            <person name="Phurbu D."/>
            <person name="Liu Z.-X."/>
            <person name="Wang R."/>
            <person name="Zheng Y.-Y."/>
            <person name="Liu H.-C."/>
            <person name="Zhou Y.-G."/>
            <person name="Yu Y.-J."/>
            <person name="Li A.-H."/>
        </authorList>
    </citation>
    <scope>NUCLEOTIDE SEQUENCE [LARGE SCALE GENOMIC DNA]</scope>
    <source>
        <strain evidence="8 9">C22-A2</strain>
    </source>
</reference>
<dbReference type="InterPro" id="IPR000086">
    <property type="entry name" value="NUDIX_hydrolase_dom"/>
</dbReference>
<dbReference type="Proteomes" id="UP001335737">
    <property type="component" value="Unassembled WGS sequence"/>
</dbReference>
<dbReference type="GO" id="GO:0035539">
    <property type="term" value="F:8-oxo-7,8-dihydrodeoxyguanosine triphosphate pyrophosphatase activity"/>
    <property type="evidence" value="ECO:0007669"/>
    <property type="project" value="UniProtKB-EC"/>
</dbReference>
<dbReference type="Pfam" id="PF00293">
    <property type="entry name" value="NUDIX"/>
    <property type="match status" value="1"/>
</dbReference>
<evidence type="ECO:0000256" key="4">
    <source>
        <dbReference type="ARBA" id="ARBA00022801"/>
    </source>
</evidence>
<dbReference type="InterPro" id="IPR015797">
    <property type="entry name" value="NUDIX_hydrolase-like_dom_sf"/>
</dbReference>
<keyword evidence="9" id="KW-1185">Reference proteome</keyword>
<dbReference type="EC" id="3.6.1.55" evidence="8"/>
<dbReference type="RefSeq" id="WP_327607464.1">
    <property type="nucleotide sequence ID" value="NZ_JARZFX010000004.1"/>
</dbReference>
<comment type="cofactor">
    <cofactor evidence="1">
        <name>Mn(2+)</name>
        <dbReference type="ChEBI" id="CHEBI:29035"/>
    </cofactor>
</comment>
<keyword evidence="4 8" id="KW-0378">Hydrolase</keyword>
<keyword evidence="6" id="KW-0464">Manganese</keyword>
<dbReference type="InterPro" id="IPR045121">
    <property type="entry name" value="CoAse"/>
</dbReference>
<evidence type="ECO:0000256" key="5">
    <source>
        <dbReference type="ARBA" id="ARBA00022842"/>
    </source>
</evidence>
<dbReference type="Gene3D" id="3.90.79.10">
    <property type="entry name" value="Nucleoside Triphosphate Pyrophosphohydrolase"/>
    <property type="match status" value="1"/>
</dbReference>
<dbReference type="SUPFAM" id="SSF55811">
    <property type="entry name" value="Nudix"/>
    <property type="match status" value="1"/>
</dbReference>
<accession>A0ABU6KFD6</accession>
<evidence type="ECO:0000256" key="6">
    <source>
        <dbReference type="ARBA" id="ARBA00023211"/>
    </source>
</evidence>
<evidence type="ECO:0000313" key="8">
    <source>
        <dbReference type="EMBL" id="MEC5423895.1"/>
    </source>
</evidence>